<keyword evidence="5 10" id="KW-0949">S-adenosyl-L-methionine</keyword>
<dbReference type="GO" id="GO:0051539">
    <property type="term" value="F:4 iron, 4 sulfur cluster binding"/>
    <property type="evidence" value="ECO:0007669"/>
    <property type="project" value="UniProtKB-UniRule"/>
</dbReference>
<evidence type="ECO:0000313" key="13">
    <source>
        <dbReference type="Proteomes" id="UP000051886"/>
    </source>
</evidence>
<sequence>MRDGQVEGYVHSIETFGAVDGPGIRFVAFMQGCNMRCKFCHNPDTWKKNVGTPMTSDEILNQALAYKDFWGDKGGITLSGGEILLQIEFATELFTKCKKLGISTCLDTCGQPFTRREPWFSKFNKLLDVTDIVLLDIKHINSEEHKKLTGYPNDNILDLAHYLSDIGQPMWVRQVLIPTITDNDEFLTETSDFVKTLHNVEKFEVLPYHTMGVHKYAEMGVKYRLDGIEPPSDERVQNAQKLLHCADYQGYRNWKPGDSTLENPVS</sequence>
<dbReference type="STRING" id="449659.IV66_GL000354"/>
<dbReference type="GO" id="GO:0016829">
    <property type="term" value="F:lyase activity"/>
    <property type="evidence" value="ECO:0007669"/>
    <property type="project" value="UniProtKB-KW"/>
</dbReference>
<dbReference type="PIRSF" id="PIRSF000371">
    <property type="entry name" value="PFL_act_enz"/>
    <property type="match status" value="1"/>
</dbReference>
<keyword evidence="4 10" id="KW-0004">4Fe-4S</keyword>
<dbReference type="PATRIC" id="fig|449659.4.peg.353"/>
<evidence type="ECO:0000256" key="8">
    <source>
        <dbReference type="ARBA" id="ARBA00023004"/>
    </source>
</evidence>
<dbReference type="InterPro" id="IPR013785">
    <property type="entry name" value="Aldolase_TIM"/>
</dbReference>
<keyword evidence="7 10" id="KW-0560">Oxidoreductase</keyword>
<name>A0A0R2L974_9LACO</name>
<protein>
    <recommendedName>
        <fullName evidence="3 10">Pyruvate formate-lyase-activating enzyme</fullName>
        <ecNumber evidence="10">1.97.1.4</ecNumber>
    </recommendedName>
</protein>
<comment type="caution">
    <text evidence="12">The sequence shown here is derived from an EMBL/GenBank/DDBJ whole genome shotgun (WGS) entry which is preliminary data.</text>
</comment>
<dbReference type="GO" id="GO:0046872">
    <property type="term" value="F:metal ion binding"/>
    <property type="evidence" value="ECO:0007669"/>
    <property type="project" value="UniProtKB-UniRule"/>
</dbReference>
<comment type="function">
    <text evidence="1 10">Activation of pyruvate formate-lyase under anaerobic conditions by generation of an organic free radical, using S-adenosylmethionine and reduced flavodoxin as cosubstrates to produce 5'-deoxy-adenosine.</text>
</comment>
<evidence type="ECO:0000256" key="1">
    <source>
        <dbReference type="ARBA" id="ARBA00003141"/>
    </source>
</evidence>
<evidence type="ECO:0000313" key="12">
    <source>
        <dbReference type="EMBL" id="KRN98064.1"/>
    </source>
</evidence>
<dbReference type="GO" id="GO:0005737">
    <property type="term" value="C:cytoplasm"/>
    <property type="evidence" value="ECO:0007669"/>
    <property type="project" value="UniProtKB-SubCell"/>
</dbReference>
<evidence type="ECO:0000256" key="4">
    <source>
        <dbReference type="ARBA" id="ARBA00022485"/>
    </source>
</evidence>
<gene>
    <name evidence="12" type="ORF">IV66_GL000354</name>
</gene>
<keyword evidence="8 10" id="KW-0408">Iron</keyword>
<dbReference type="SFLD" id="SFLDG01066">
    <property type="entry name" value="organic_radical-activating_enz"/>
    <property type="match status" value="1"/>
</dbReference>
<dbReference type="InterPro" id="IPR058240">
    <property type="entry name" value="rSAM_sf"/>
</dbReference>
<comment type="catalytic activity">
    <reaction evidence="10">
        <text>glycyl-[formate C-acetyltransferase] + reduced [flavodoxin] + S-adenosyl-L-methionine = glycin-2-yl radical-[formate C-acetyltransferase] + semiquinone [flavodoxin] + 5'-deoxyadenosine + L-methionine + H(+)</text>
        <dbReference type="Rhea" id="RHEA:19225"/>
        <dbReference type="Rhea" id="RHEA-COMP:10622"/>
        <dbReference type="Rhea" id="RHEA-COMP:12190"/>
        <dbReference type="Rhea" id="RHEA-COMP:12191"/>
        <dbReference type="Rhea" id="RHEA-COMP:14480"/>
        <dbReference type="ChEBI" id="CHEBI:15378"/>
        <dbReference type="ChEBI" id="CHEBI:17319"/>
        <dbReference type="ChEBI" id="CHEBI:29947"/>
        <dbReference type="ChEBI" id="CHEBI:32722"/>
        <dbReference type="ChEBI" id="CHEBI:57618"/>
        <dbReference type="ChEBI" id="CHEBI:57844"/>
        <dbReference type="ChEBI" id="CHEBI:59789"/>
        <dbReference type="ChEBI" id="CHEBI:140311"/>
        <dbReference type="EC" id="1.97.1.4"/>
    </reaction>
</comment>
<dbReference type="EC" id="1.97.1.4" evidence="10"/>
<dbReference type="PROSITE" id="PS51918">
    <property type="entry name" value="RADICAL_SAM"/>
    <property type="match status" value="1"/>
</dbReference>
<reference evidence="12 13" key="1">
    <citation type="journal article" date="2015" name="Genome Announc.">
        <title>Expanding the biotechnology potential of lactobacilli through comparative genomics of 213 strains and associated genera.</title>
        <authorList>
            <person name="Sun Z."/>
            <person name="Harris H.M."/>
            <person name="McCann A."/>
            <person name="Guo C."/>
            <person name="Argimon S."/>
            <person name="Zhang W."/>
            <person name="Yang X."/>
            <person name="Jeffery I.B."/>
            <person name="Cooney J.C."/>
            <person name="Kagawa T.F."/>
            <person name="Liu W."/>
            <person name="Song Y."/>
            <person name="Salvetti E."/>
            <person name="Wrobel A."/>
            <person name="Rasinkangas P."/>
            <person name="Parkhill J."/>
            <person name="Rea M.C."/>
            <person name="O'Sullivan O."/>
            <person name="Ritari J."/>
            <person name="Douillard F.P."/>
            <person name="Paul Ross R."/>
            <person name="Yang R."/>
            <person name="Briner A.E."/>
            <person name="Felis G.E."/>
            <person name="de Vos W.M."/>
            <person name="Barrangou R."/>
            <person name="Klaenhammer T.R."/>
            <person name="Caufield P.W."/>
            <person name="Cui Y."/>
            <person name="Zhang H."/>
            <person name="O'Toole P.W."/>
        </authorList>
    </citation>
    <scope>NUCLEOTIDE SEQUENCE [LARGE SCALE GENOMIC DNA]</scope>
    <source>
        <strain evidence="12 13">NBRC 103219</strain>
    </source>
</reference>
<feature type="domain" description="Radical SAM core" evidence="11">
    <location>
        <begin position="19"/>
        <end position="246"/>
    </location>
</feature>
<keyword evidence="9 10" id="KW-0411">Iron-sulfur</keyword>
<dbReference type="PANTHER" id="PTHR30352">
    <property type="entry name" value="PYRUVATE FORMATE-LYASE-ACTIVATING ENZYME"/>
    <property type="match status" value="1"/>
</dbReference>
<dbReference type="NCBIfam" id="TIGR02493">
    <property type="entry name" value="PFLA"/>
    <property type="match status" value="1"/>
</dbReference>
<keyword evidence="12" id="KW-0456">Lyase</keyword>
<accession>A0A0R2L974</accession>
<dbReference type="Pfam" id="PF04055">
    <property type="entry name" value="Radical_SAM"/>
    <property type="match status" value="1"/>
</dbReference>
<dbReference type="CDD" id="cd01335">
    <property type="entry name" value="Radical_SAM"/>
    <property type="match status" value="1"/>
</dbReference>
<keyword evidence="6 10" id="KW-0479">Metal-binding</keyword>
<comment type="subcellular location">
    <subcellularLocation>
        <location evidence="10">Cytoplasm</location>
    </subcellularLocation>
</comment>
<evidence type="ECO:0000256" key="6">
    <source>
        <dbReference type="ARBA" id="ARBA00022723"/>
    </source>
</evidence>
<dbReference type="EMBL" id="JQCN01000052">
    <property type="protein sequence ID" value="KRN98064.1"/>
    <property type="molecule type" value="Genomic_DNA"/>
</dbReference>
<organism evidence="12 13">
    <name type="scientific">Ligilactobacillus pobuzihii</name>
    <dbReference type="NCBI Taxonomy" id="449659"/>
    <lineage>
        <taxon>Bacteria</taxon>
        <taxon>Bacillati</taxon>
        <taxon>Bacillota</taxon>
        <taxon>Bacilli</taxon>
        <taxon>Lactobacillales</taxon>
        <taxon>Lactobacillaceae</taxon>
        <taxon>Ligilactobacillus</taxon>
    </lineage>
</organism>
<evidence type="ECO:0000256" key="3">
    <source>
        <dbReference type="ARBA" id="ARBA00021356"/>
    </source>
</evidence>
<dbReference type="PROSITE" id="PS01087">
    <property type="entry name" value="RADICAL_ACTIVATING"/>
    <property type="match status" value="1"/>
</dbReference>
<evidence type="ECO:0000256" key="2">
    <source>
        <dbReference type="ARBA" id="ARBA00009777"/>
    </source>
</evidence>
<comment type="similarity">
    <text evidence="2 10">Belongs to the organic radical-activating enzymes family.</text>
</comment>
<dbReference type="SFLD" id="SFLDS00029">
    <property type="entry name" value="Radical_SAM"/>
    <property type="match status" value="1"/>
</dbReference>
<dbReference type="GO" id="GO:0043365">
    <property type="term" value="F:[formate-C-acetyltransferase]-activating enzyme activity"/>
    <property type="evidence" value="ECO:0007669"/>
    <property type="project" value="UniProtKB-UniRule"/>
</dbReference>
<dbReference type="InterPro" id="IPR034457">
    <property type="entry name" value="Organic_radical-activating"/>
</dbReference>
<evidence type="ECO:0000256" key="7">
    <source>
        <dbReference type="ARBA" id="ARBA00023002"/>
    </source>
</evidence>
<keyword evidence="13" id="KW-1185">Reference proteome</keyword>
<evidence type="ECO:0000256" key="5">
    <source>
        <dbReference type="ARBA" id="ARBA00022691"/>
    </source>
</evidence>
<evidence type="ECO:0000259" key="11">
    <source>
        <dbReference type="PROSITE" id="PS51918"/>
    </source>
</evidence>
<dbReference type="InterPro" id="IPR012839">
    <property type="entry name" value="Organic_radical_activase"/>
</dbReference>
<dbReference type="Proteomes" id="UP000051886">
    <property type="component" value="Unassembled WGS sequence"/>
</dbReference>
<dbReference type="SUPFAM" id="SSF102114">
    <property type="entry name" value="Radical SAM enzymes"/>
    <property type="match status" value="1"/>
</dbReference>
<evidence type="ECO:0000256" key="9">
    <source>
        <dbReference type="ARBA" id="ARBA00023014"/>
    </source>
</evidence>
<dbReference type="AlphaFoldDB" id="A0A0R2L974"/>
<dbReference type="Gene3D" id="3.20.20.70">
    <property type="entry name" value="Aldolase class I"/>
    <property type="match status" value="1"/>
</dbReference>
<proteinExistence type="inferred from homology"/>
<dbReference type="InterPro" id="IPR012838">
    <property type="entry name" value="PFL1_activating"/>
</dbReference>
<dbReference type="InterPro" id="IPR001989">
    <property type="entry name" value="Radical_activat_CS"/>
</dbReference>
<comment type="cofactor">
    <cofactor evidence="10">
        <name>[4Fe-4S] cluster</name>
        <dbReference type="ChEBI" id="CHEBI:49883"/>
    </cofactor>
    <text evidence="10">Binds 1 [4Fe-4S] cluster. The cluster is coordinated with 3 cysteines and an exchangeable S-adenosyl-L-methionine.</text>
</comment>
<keyword evidence="12" id="KW-0670">Pyruvate</keyword>
<dbReference type="PANTHER" id="PTHR30352:SF5">
    <property type="entry name" value="PYRUVATE FORMATE-LYASE 1-ACTIVATING ENZYME"/>
    <property type="match status" value="1"/>
</dbReference>
<keyword evidence="10" id="KW-0963">Cytoplasm</keyword>
<dbReference type="InterPro" id="IPR007197">
    <property type="entry name" value="rSAM"/>
</dbReference>
<evidence type="ECO:0000256" key="10">
    <source>
        <dbReference type="RuleBase" id="RU362053"/>
    </source>
</evidence>